<comment type="caution">
    <text evidence="2">The sequence shown here is derived from an EMBL/GenBank/DDBJ whole genome shotgun (WGS) entry which is preliminary data.</text>
</comment>
<keyword evidence="1" id="KW-0732">Signal</keyword>
<gene>
    <name evidence="2" type="ORF">GGR95_001603</name>
</gene>
<dbReference type="Proteomes" id="UP000530268">
    <property type="component" value="Unassembled WGS sequence"/>
</dbReference>
<dbReference type="AlphaFoldDB" id="A0A7W6E796"/>
<evidence type="ECO:0000313" key="2">
    <source>
        <dbReference type="EMBL" id="MBB3993972.1"/>
    </source>
</evidence>
<proteinExistence type="predicted"/>
<organism evidence="2 3">
    <name type="scientific">Sulfitobacter undariae</name>
    <dbReference type="NCBI Taxonomy" id="1563671"/>
    <lineage>
        <taxon>Bacteria</taxon>
        <taxon>Pseudomonadati</taxon>
        <taxon>Pseudomonadota</taxon>
        <taxon>Alphaproteobacteria</taxon>
        <taxon>Rhodobacterales</taxon>
        <taxon>Roseobacteraceae</taxon>
        <taxon>Sulfitobacter</taxon>
    </lineage>
</organism>
<dbReference type="RefSeq" id="WP_184564531.1">
    <property type="nucleotide sequence ID" value="NZ_JACIEI010000003.1"/>
</dbReference>
<sequence>MVYFMRPALLLCTVVMALSACDPTEFDKDPDVRRDARANRTCIKAVSDKAGSPAQANTSLPVVEINQYVIDVPTGQQRWMCRTDDEGNATQLYKMGQG</sequence>
<reference evidence="2 3" key="1">
    <citation type="submission" date="2020-08" db="EMBL/GenBank/DDBJ databases">
        <title>Genomic Encyclopedia of Type Strains, Phase IV (KMG-IV): sequencing the most valuable type-strain genomes for metagenomic binning, comparative biology and taxonomic classification.</title>
        <authorList>
            <person name="Goeker M."/>
        </authorList>
    </citation>
    <scope>NUCLEOTIDE SEQUENCE [LARGE SCALE GENOMIC DNA]</scope>
    <source>
        <strain evidence="2 3">DSM 102234</strain>
    </source>
</reference>
<name>A0A7W6E796_9RHOB</name>
<feature type="signal peptide" evidence="1">
    <location>
        <begin position="1"/>
        <end position="20"/>
    </location>
</feature>
<feature type="chain" id="PRO_5031180581" description="Peptidase inhibitor I78 family protein" evidence="1">
    <location>
        <begin position="21"/>
        <end position="98"/>
    </location>
</feature>
<keyword evidence="3" id="KW-1185">Reference proteome</keyword>
<evidence type="ECO:0000256" key="1">
    <source>
        <dbReference type="SAM" id="SignalP"/>
    </source>
</evidence>
<dbReference type="PROSITE" id="PS51257">
    <property type="entry name" value="PROKAR_LIPOPROTEIN"/>
    <property type="match status" value="1"/>
</dbReference>
<evidence type="ECO:0008006" key="4">
    <source>
        <dbReference type="Google" id="ProtNLM"/>
    </source>
</evidence>
<evidence type="ECO:0000313" key="3">
    <source>
        <dbReference type="Proteomes" id="UP000530268"/>
    </source>
</evidence>
<protein>
    <recommendedName>
        <fullName evidence="4">Peptidase inhibitor I78 family protein</fullName>
    </recommendedName>
</protein>
<dbReference type="EMBL" id="JACIEI010000003">
    <property type="protein sequence ID" value="MBB3993972.1"/>
    <property type="molecule type" value="Genomic_DNA"/>
</dbReference>
<accession>A0A7W6E796</accession>